<evidence type="ECO:0000313" key="6">
    <source>
        <dbReference type="Proteomes" id="UP000269903"/>
    </source>
</evidence>
<dbReference type="AlphaFoldDB" id="A0A2X3SLL9"/>
<dbReference type="PROSITE" id="PS51186">
    <property type="entry name" value="GNAT"/>
    <property type="match status" value="1"/>
</dbReference>
<reference evidence="5 6" key="1">
    <citation type="submission" date="2018-12" db="EMBL/GenBank/DDBJ databases">
        <authorList>
            <consortium name="Pathogen Informatics"/>
        </authorList>
    </citation>
    <scope>NUCLEOTIDE SEQUENCE [LARGE SCALE GENOMIC DNA]</scope>
    <source>
        <strain evidence="5 6">NCTC6180</strain>
    </source>
</reference>
<proteinExistence type="inferred from homology"/>
<keyword evidence="1 5" id="KW-0808">Transferase</keyword>
<organism evidence="5 6">
    <name type="scientific">Streptococcus equi subsp. zooepidemicus</name>
    <dbReference type="NCBI Taxonomy" id="40041"/>
    <lineage>
        <taxon>Bacteria</taxon>
        <taxon>Bacillati</taxon>
        <taxon>Bacillota</taxon>
        <taxon>Bacilli</taxon>
        <taxon>Lactobacillales</taxon>
        <taxon>Streptococcaceae</taxon>
        <taxon>Streptococcus</taxon>
    </lineage>
</organism>
<evidence type="ECO:0000256" key="3">
    <source>
        <dbReference type="ARBA" id="ARBA00038502"/>
    </source>
</evidence>
<gene>
    <name evidence="5" type="primary">ydaF_2</name>
    <name evidence="5" type="ORF">NCTC6180_01186</name>
</gene>
<dbReference type="InterPro" id="IPR016181">
    <property type="entry name" value="Acyl_CoA_acyltransferase"/>
</dbReference>
<dbReference type="GO" id="GO:0008999">
    <property type="term" value="F:protein-N-terminal-alanine acetyltransferase activity"/>
    <property type="evidence" value="ECO:0007669"/>
    <property type="project" value="TreeGrafter"/>
</dbReference>
<evidence type="ECO:0000256" key="1">
    <source>
        <dbReference type="ARBA" id="ARBA00022679"/>
    </source>
</evidence>
<dbReference type="Pfam" id="PF13302">
    <property type="entry name" value="Acetyltransf_3"/>
    <property type="match status" value="1"/>
</dbReference>
<comment type="similarity">
    <text evidence="3">Belongs to the acetyltransferase family. RimJ subfamily.</text>
</comment>
<dbReference type="InterPro" id="IPR000182">
    <property type="entry name" value="GNAT_dom"/>
</dbReference>
<sequence length="184" mass="21754">MDIWTQLARFAFVETQRLLLRPFQYADHQPFYDMISHNSHYQFVFPESMTKAESDFLMVNAFMKEPLGVWLIEDKTSHSMLGSIRLEKYDKQQASAEIGYFLAQPFWGQGLMTEVLKTLTFLAFQEFGLRQLIIVTHLENKASQRVAEKAGFRLTKQFKGSDRHSHHIRDYLEYQLTIGEYHYE</sequence>
<dbReference type="GO" id="GO:0005737">
    <property type="term" value="C:cytoplasm"/>
    <property type="evidence" value="ECO:0007669"/>
    <property type="project" value="TreeGrafter"/>
</dbReference>
<dbReference type="InterPro" id="IPR051531">
    <property type="entry name" value="N-acetyltransferase"/>
</dbReference>
<dbReference type="RefSeq" id="WP_012679244.1">
    <property type="nucleotide sequence ID" value="NZ_CP065060.1"/>
</dbReference>
<dbReference type="Proteomes" id="UP000269903">
    <property type="component" value="Chromosome"/>
</dbReference>
<dbReference type="EC" id="2.3.1.-" evidence="5"/>
<feature type="domain" description="N-acetyltransferase" evidence="4">
    <location>
        <begin position="18"/>
        <end position="175"/>
    </location>
</feature>
<dbReference type="STRING" id="1051072.SeseC_00852"/>
<evidence type="ECO:0000259" key="4">
    <source>
        <dbReference type="PROSITE" id="PS51186"/>
    </source>
</evidence>
<accession>A0A2X3SLL9</accession>
<keyword evidence="2 5" id="KW-0012">Acyltransferase</keyword>
<dbReference type="EMBL" id="LR134317">
    <property type="protein sequence ID" value="VEF07579.1"/>
    <property type="molecule type" value="Genomic_DNA"/>
</dbReference>
<evidence type="ECO:0000256" key="2">
    <source>
        <dbReference type="ARBA" id="ARBA00023315"/>
    </source>
</evidence>
<protein>
    <submittedName>
        <fullName evidence="5">Acetyltransferase (GNAT) family protein</fullName>
        <ecNumber evidence="5">2.3.1.-</ecNumber>
    </submittedName>
</protein>
<evidence type="ECO:0000313" key="5">
    <source>
        <dbReference type="EMBL" id="VEF07579.1"/>
    </source>
</evidence>
<dbReference type="PANTHER" id="PTHR43792:SF8">
    <property type="entry name" value="[RIBOSOMAL PROTEIN US5]-ALANINE N-ACETYLTRANSFERASE"/>
    <property type="match status" value="1"/>
</dbReference>
<name>A0A2X3SLL9_STRSZ</name>
<dbReference type="Gene3D" id="3.40.630.30">
    <property type="match status" value="1"/>
</dbReference>
<dbReference type="SUPFAM" id="SSF55729">
    <property type="entry name" value="Acyl-CoA N-acyltransferases (Nat)"/>
    <property type="match status" value="1"/>
</dbReference>
<dbReference type="PANTHER" id="PTHR43792">
    <property type="entry name" value="GNAT FAMILY, PUTATIVE (AFU_ORTHOLOGUE AFUA_3G00765)-RELATED-RELATED"/>
    <property type="match status" value="1"/>
</dbReference>